<comment type="caution">
    <text evidence="1">The sequence shown here is derived from an EMBL/GenBank/DDBJ whole genome shotgun (WGS) entry which is preliminary data.</text>
</comment>
<sequence>MRTRRTDADGDWTFGRGRASYASKSECVRQKVKNRLLSLKQDWFLDLEHGLDWIGNMARRGTRVKLESDIRSCILQTDGVKALTAFNTQYVPKTRKLTVAATFTDIYGTESEVTV</sequence>
<keyword evidence="2" id="KW-1185">Reference proteome</keyword>
<accession>A0ACC5PVP3</accession>
<reference evidence="1 2" key="1">
    <citation type="journal article" date="2020" name="FEMS Microbiol. Ecol.">
        <title>Temporal dynamics of bacterial communities during seed development and maturation.</title>
        <authorList>
            <person name="Chesneau G."/>
            <person name="Torres-Cortes G."/>
            <person name="Briand M."/>
            <person name="Darrasse A."/>
            <person name="Preveaux A."/>
            <person name="Marais C."/>
            <person name="Jacques M.A."/>
            <person name="Shade A."/>
            <person name="Barret M."/>
        </authorList>
    </citation>
    <scope>NUCLEOTIDE SEQUENCE [LARGE SCALE GENOMIC DNA]</scope>
    <source>
        <strain evidence="1 2">CFBP13709</strain>
    </source>
</reference>
<evidence type="ECO:0000313" key="1">
    <source>
        <dbReference type="EMBL" id="MBD8129203.1"/>
    </source>
</evidence>
<protein>
    <submittedName>
        <fullName evidence="1">Uncharacterized protein</fullName>
    </submittedName>
</protein>
<dbReference type="EMBL" id="JACYNR010000043">
    <property type="protein sequence ID" value="MBD8129203.1"/>
    <property type="molecule type" value="Genomic_DNA"/>
</dbReference>
<organism evidence="1 2">
    <name type="scientific">Enterobacter agglomerans</name>
    <name type="common">Erwinia herbicola</name>
    <name type="synonym">Pantoea agglomerans</name>
    <dbReference type="NCBI Taxonomy" id="549"/>
    <lineage>
        <taxon>Bacteria</taxon>
        <taxon>Pseudomonadati</taxon>
        <taxon>Pseudomonadota</taxon>
        <taxon>Gammaproteobacteria</taxon>
        <taxon>Enterobacterales</taxon>
        <taxon>Erwiniaceae</taxon>
        <taxon>Pantoea</taxon>
        <taxon>Pantoea agglomerans group</taxon>
    </lineage>
</organism>
<name>A0ACC5PVP3_ENTAG</name>
<gene>
    <name evidence="1" type="ORF">IFT41_24220</name>
</gene>
<proteinExistence type="predicted"/>
<dbReference type="Proteomes" id="UP000610459">
    <property type="component" value="Unassembled WGS sequence"/>
</dbReference>
<evidence type="ECO:0000313" key="2">
    <source>
        <dbReference type="Proteomes" id="UP000610459"/>
    </source>
</evidence>